<protein>
    <submittedName>
        <fullName evidence="6">L-tyrosine decarboxylase</fullName>
    </submittedName>
</protein>
<comment type="caution">
    <text evidence="6">The sequence shown here is derived from an EMBL/GenBank/DDBJ whole genome shotgun (WGS) entry which is preliminary data.</text>
</comment>
<dbReference type="SUPFAM" id="SSF53383">
    <property type="entry name" value="PLP-dependent transferases"/>
    <property type="match status" value="1"/>
</dbReference>
<evidence type="ECO:0000313" key="6">
    <source>
        <dbReference type="EMBL" id="KAK2567754.1"/>
    </source>
</evidence>
<evidence type="ECO:0000313" key="7">
    <source>
        <dbReference type="Proteomes" id="UP001249851"/>
    </source>
</evidence>
<dbReference type="InterPro" id="IPR002129">
    <property type="entry name" value="PyrdxlP-dep_de-COase"/>
</dbReference>
<gene>
    <name evidence="6" type="ORF">P5673_007620</name>
</gene>
<evidence type="ECO:0000256" key="4">
    <source>
        <dbReference type="PIRSR" id="PIRSR602129-50"/>
    </source>
</evidence>
<keyword evidence="7" id="KW-1185">Reference proteome</keyword>
<sequence length="961" mass="107692">MFSTNRKGPGYDLSTSGAGKPRPSKALMYSQNRRLYSRGRQADEDHDRWAALGAWFLGPKAENGDLFKDLLTKAVDSHIGFRQSYFPSDPPYITDDLRGKGAFKNSLQTLRSELEQLQKDLSKSVPFFSSRYKGHVNWDTAMPANLGYITALFFNQNNCAAEGSPVTTKLEVEVGTDLSVMVGYDKDKCMGHLTTGGSVANIEAVWAARNVKYFPLGLQEALLKEDKFAHVRGYKVFFPQLGKEKEVAKASKWELLNLDVDTILKMPSNIETLLNLEHQEFMEIMGKYLYESIGAQEFSQRHGLTQSACVIAPSTLHISFMKAITILGLGRENIVTVAVDENARMDPKDLTRILTLKLEKEIPVISVVAIMGTTEESAVDPLTEVLNIREKFSKQGLNFSVHGDAAWGAYFCSMMRDEHRGVKMIATGFVSEMYLSKYVSKQLSMLKYCDTITIDPHKSGFCPYPAGAICYRDKTMNSFLQITTGAVYYHGDMTLGDIGIEGSKPGAAAAGVMLANRVIGLHKNGYGRLLAECMFTAKILYCLWVTLANEDDNFVLVTTKPLPKFNEWSEEQQIKFIRERILGKTNEELVKDKQAMEYLKEVGPDTMIPCFSVNLKGNNKVELCNAINSALFNDLCHSSSEQTAHRIPLLVTSSSMVPHKHSNAVLNLKKRLGLDTNTDDSVKYIITTCMDPWPTSLEFMDDMAAIMRNSILCAIGTVKDPDAFHTFVSTGACNDDDEVIAYYVGNFNKASNQYDTVVKLKFTSNKEAQEYRETQKLLESSNQNQPIVFRSTKQRLHDVFFKTSEYAGEKEKFHCFVGFPSDDDHPFMEPEMKIVDVPRYEHYDNGDYPQYSAYFMYGDKKETFLFHIPAKSPDLFQVVQLEGPPAGVGNQVADDILIRYGTVVDIPSIPGNPTVSGGEIQDPLKKHEFDISFVGIDGQEVTSKVKISRKIWFAGSDKVYK</sequence>
<dbReference type="InterPro" id="IPR015424">
    <property type="entry name" value="PyrdxlP-dep_Trfase"/>
</dbReference>
<dbReference type="GO" id="GO:0019752">
    <property type="term" value="P:carboxylic acid metabolic process"/>
    <property type="evidence" value="ECO:0007669"/>
    <property type="project" value="InterPro"/>
</dbReference>
<keyword evidence="3" id="KW-0456">Lyase</keyword>
<name>A0AAD9VB16_ACRCE</name>
<dbReference type="InterPro" id="IPR050477">
    <property type="entry name" value="GrpII_AminoAcid_Decarb"/>
</dbReference>
<accession>A0AAD9VB16</accession>
<dbReference type="PANTHER" id="PTHR42735:SF4">
    <property type="entry name" value="PYRIDOXAL PHOSPHATE-DEPENDENT DECARBOXYLASE FAMILY PROTEIN"/>
    <property type="match status" value="1"/>
</dbReference>
<keyword evidence="2 4" id="KW-0663">Pyridoxal phosphate</keyword>
<dbReference type="PANTHER" id="PTHR42735">
    <property type="match status" value="1"/>
</dbReference>
<reference evidence="6" key="2">
    <citation type="journal article" date="2023" name="Science">
        <title>Genomic signatures of disease resistance in endangered staghorn corals.</title>
        <authorList>
            <person name="Vollmer S.V."/>
            <person name="Selwyn J.D."/>
            <person name="Despard B.A."/>
            <person name="Roesel C.L."/>
        </authorList>
    </citation>
    <scope>NUCLEOTIDE SEQUENCE</scope>
    <source>
        <strain evidence="6">K2</strain>
    </source>
</reference>
<reference evidence="6" key="1">
    <citation type="journal article" date="2023" name="G3 (Bethesda)">
        <title>Whole genome assembly and annotation of the endangered Caribbean coral Acropora cervicornis.</title>
        <authorList>
            <person name="Selwyn J.D."/>
            <person name="Vollmer S.V."/>
        </authorList>
    </citation>
    <scope>NUCLEOTIDE SEQUENCE</scope>
    <source>
        <strain evidence="6">K2</strain>
    </source>
</reference>
<comment type="cofactor">
    <cofactor evidence="1 4">
        <name>pyridoxal 5'-phosphate</name>
        <dbReference type="ChEBI" id="CHEBI:597326"/>
    </cofactor>
</comment>
<evidence type="ECO:0000256" key="1">
    <source>
        <dbReference type="ARBA" id="ARBA00001933"/>
    </source>
</evidence>
<proteinExistence type="predicted"/>
<dbReference type="Pfam" id="PF00282">
    <property type="entry name" value="Pyridoxal_deC"/>
    <property type="match status" value="1"/>
</dbReference>
<evidence type="ECO:0000256" key="3">
    <source>
        <dbReference type="ARBA" id="ARBA00023239"/>
    </source>
</evidence>
<dbReference type="GO" id="GO:0016830">
    <property type="term" value="F:carbon-carbon lyase activity"/>
    <property type="evidence" value="ECO:0007669"/>
    <property type="project" value="InterPro"/>
</dbReference>
<dbReference type="EMBL" id="JARQWQ010000013">
    <property type="protein sequence ID" value="KAK2567754.1"/>
    <property type="molecule type" value="Genomic_DNA"/>
</dbReference>
<dbReference type="Proteomes" id="UP001249851">
    <property type="component" value="Unassembled WGS sequence"/>
</dbReference>
<dbReference type="GO" id="GO:0030170">
    <property type="term" value="F:pyridoxal phosphate binding"/>
    <property type="evidence" value="ECO:0007669"/>
    <property type="project" value="InterPro"/>
</dbReference>
<dbReference type="Gene3D" id="3.40.640.10">
    <property type="entry name" value="Type I PLP-dependent aspartate aminotransferase-like (Major domain)"/>
    <property type="match status" value="1"/>
</dbReference>
<dbReference type="InterPro" id="IPR015421">
    <property type="entry name" value="PyrdxlP-dep_Trfase_major"/>
</dbReference>
<evidence type="ECO:0000256" key="5">
    <source>
        <dbReference type="SAM" id="MobiDB-lite"/>
    </source>
</evidence>
<feature type="region of interest" description="Disordered" evidence="5">
    <location>
        <begin position="1"/>
        <end position="25"/>
    </location>
</feature>
<dbReference type="AlphaFoldDB" id="A0AAD9VB16"/>
<organism evidence="6 7">
    <name type="scientific">Acropora cervicornis</name>
    <name type="common">Staghorn coral</name>
    <dbReference type="NCBI Taxonomy" id="6130"/>
    <lineage>
        <taxon>Eukaryota</taxon>
        <taxon>Metazoa</taxon>
        <taxon>Cnidaria</taxon>
        <taxon>Anthozoa</taxon>
        <taxon>Hexacorallia</taxon>
        <taxon>Scleractinia</taxon>
        <taxon>Astrocoeniina</taxon>
        <taxon>Acroporidae</taxon>
        <taxon>Acropora</taxon>
    </lineage>
</organism>
<feature type="modified residue" description="N6-(pyridoxal phosphate)lysine" evidence="4">
    <location>
        <position position="458"/>
    </location>
</feature>
<evidence type="ECO:0000256" key="2">
    <source>
        <dbReference type="ARBA" id="ARBA00022898"/>
    </source>
</evidence>